<organism evidence="7">
    <name type="scientific">uncultured Aureispira sp</name>
    <dbReference type="NCBI Taxonomy" id="1331704"/>
    <lineage>
        <taxon>Bacteria</taxon>
        <taxon>Pseudomonadati</taxon>
        <taxon>Bacteroidota</taxon>
        <taxon>Saprospiria</taxon>
        <taxon>Saprospirales</taxon>
        <taxon>Saprospiraceae</taxon>
        <taxon>Aureispira</taxon>
        <taxon>environmental samples</taxon>
    </lineage>
</organism>
<dbReference type="PANTHER" id="PTHR46091">
    <property type="entry name" value="BLR7054 PROTEIN"/>
    <property type="match status" value="1"/>
</dbReference>
<dbReference type="GO" id="GO:0007264">
    <property type="term" value="P:small GTPase-mediated signal transduction"/>
    <property type="evidence" value="ECO:0007669"/>
    <property type="project" value="InterPro"/>
</dbReference>
<proteinExistence type="predicted"/>
<evidence type="ECO:0000256" key="4">
    <source>
        <dbReference type="ARBA" id="ARBA00022857"/>
    </source>
</evidence>
<evidence type="ECO:0000256" key="5">
    <source>
        <dbReference type="ARBA" id="ARBA00023027"/>
    </source>
</evidence>
<reference evidence="7" key="1">
    <citation type="submission" date="2020-01" db="EMBL/GenBank/DDBJ databases">
        <authorList>
            <person name="Meier V. D."/>
            <person name="Meier V D."/>
        </authorList>
    </citation>
    <scope>NUCLEOTIDE SEQUENCE</scope>
    <source>
        <strain evidence="7">HLG_WM_MAG_10</strain>
    </source>
</reference>
<dbReference type="InterPro" id="IPR002937">
    <property type="entry name" value="Amino_oxidase"/>
</dbReference>
<dbReference type="InterPro" id="IPR052206">
    <property type="entry name" value="Retinol_saturase"/>
</dbReference>
<sequence>METTYDIIIIGSGLSGLICAYILSKEGYKVAVLEKNKQVGGCLQTFVRDKRIFDVGVHYIGGLDEGQSLNQYFKYLGIRDALKLQKMDLDAFDTIGFDGDDTVYKMAQGHERFVDSLSQQFPKEHLALKNYSQAIQDICHKFPLYFLETDKPYPDNFKHLEINAQAEIASITSDPKLQAVLGGNSILYAGRGSSTPFYLHAMVLNSYIESSWRCVDGGSQIARLLVKQIRKEGGAIFKQKEVDQFLFDGNNIKAVQLTTGNTLNCKHVISSAHPQQLSRFVRNEGGRLRKAYLNRIQRTKATPAIFSVHYTLKPNTVKYINSNYYNNKTIDVWNTIENNAKDWPSTYLALTPKTSTSAIYADSLSAMCYMEYDEVKAWENSFNTVSNQFSRGADYEAFKEEKANMLLTQLYKKFPQLKGNVLNMYASTPLSFRDYIGCPTGSLYGFERSYDDPMRTALAVQTRIPNLRLTGQNVNIHGILGVTVSAVLACAELVDREKLLTDIVAAT</sequence>
<dbReference type="GO" id="GO:0016853">
    <property type="term" value="F:isomerase activity"/>
    <property type="evidence" value="ECO:0007669"/>
    <property type="project" value="UniProtKB-KW"/>
</dbReference>
<dbReference type="Pfam" id="PF01593">
    <property type="entry name" value="Amino_oxidase"/>
    <property type="match status" value="1"/>
</dbReference>
<gene>
    <name evidence="7" type="ORF">HELGO_WM17064</name>
</gene>
<dbReference type="AlphaFoldDB" id="A0A6S6TKT6"/>
<protein>
    <submittedName>
        <fullName evidence="7">Carotenoid cis-trans isomerase (EC)</fullName>
        <ecNumber evidence="7">5.2.-.-</ecNumber>
    </submittedName>
</protein>
<evidence type="ECO:0000256" key="1">
    <source>
        <dbReference type="ARBA" id="ARBA00022630"/>
    </source>
</evidence>
<feature type="domain" description="Amine oxidase" evidence="6">
    <location>
        <begin position="14"/>
        <end position="316"/>
    </location>
</feature>
<dbReference type="EMBL" id="CACVAQ010000243">
    <property type="protein sequence ID" value="CAA6817008.1"/>
    <property type="molecule type" value="Genomic_DNA"/>
</dbReference>
<evidence type="ECO:0000256" key="2">
    <source>
        <dbReference type="ARBA" id="ARBA00022729"/>
    </source>
</evidence>
<dbReference type="GO" id="GO:0016491">
    <property type="term" value="F:oxidoreductase activity"/>
    <property type="evidence" value="ECO:0007669"/>
    <property type="project" value="InterPro"/>
</dbReference>
<dbReference type="EC" id="5.2.-.-" evidence="7"/>
<dbReference type="InterPro" id="IPR018203">
    <property type="entry name" value="GDP_dissociation_inhibitor"/>
</dbReference>
<name>A0A6S6TKT6_9BACT</name>
<dbReference type="SUPFAM" id="SSF51905">
    <property type="entry name" value="FAD/NAD(P)-binding domain"/>
    <property type="match status" value="1"/>
</dbReference>
<keyword evidence="7" id="KW-0413">Isomerase</keyword>
<evidence type="ECO:0000259" key="6">
    <source>
        <dbReference type="Pfam" id="PF01593"/>
    </source>
</evidence>
<dbReference type="GO" id="GO:0005092">
    <property type="term" value="F:GDP-dissociation inhibitor activity"/>
    <property type="evidence" value="ECO:0007669"/>
    <property type="project" value="InterPro"/>
</dbReference>
<keyword evidence="2" id="KW-0732">Signal</keyword>
<accession>A0A6S6TKT6</accession>
<dbReference type="PANTHER" id="PTHR46091:SF3">
    <property type="entry name" value="AMINE OXIDASE DOMAIN-CONTAINING PROTEIN"/>
    <property type="match status" value="1"/>
</dbReference>
<evidence type="ECO:0000313" key="7">
    <source>
        <dbReference type="EMBL" id="CAA6817008.1"/>
    </source>
</evidence>
<keyword evidence="4" id="KW-0521">NADP</keyword>
<keyword evidence="3" id="KW-0274">FAD</keyword>
<dbReference type="InterPro" id="IPR036188">
    <property type="entry name" value="FAD/NAD-bd_sf"/>
</dbReference>
<keyword evidence="5" id="KW-0520">NAD</keyword>
<dbReference type="Gene3D" id="3.50.50.60">
    <property type="entry name" value="FAD/NAD(P)-binding domain"/>
    <property type="match status" value="2"/>
</dbReference>
<keyword evidence="1" id="KW-0285">Flavoprotein</keyword>
<dbReference type="PRINTS" id="PR00891">
    <property type="entry name" value="RABGDIREP"/>
</dbReference>
<evidence type="ECO:0000256" key="3">
    <source>
        <dbReference type="ARBA" id="ARBA00022827"/>
    </source>
</evidence>